<evidence type="ECO:0000313" key="5">
    <source>
        <dbReference type="Proteomes" id="UP000294927"/>
    </source>
</evidence>
<keyword evidence="5" id="KW-1185">Reference proteome</keyword>
<dbReference type="SMART" id="SM00829">
    <property type="entry name" value="PKS_ER"/>
    <property type="match status" value="1"/>
</dbReference>
<gene>
    <name evidence="4" type="ORF">CLV71_13267</name>
</gene>
<dbReference type="PANTHER" id="PTHR48106">
    <property type="entry name" value="QUINONE OXIDOREDUCTASE PIG3-RELATED"/>
    <property type="match status" value="1"/>
</dbReference>
<dbReference type="InterPro" id="IPR013154">
    <property type="entry name" value="ADH-like_N"/>
</dbReference>
<dbReference type="InterPro" id="IPR013149">
    <property type="entry name" value="ADH-like_C"/>
</dbReference>
<dbReference type="InterPro" id="IPR036291">
    <property type="entry name" value="NAD(P)-bd_dom_sf"/>
</dbReference>
<dbReference type="RefSeq" id="WP_133909284.1">
    <property type="nucleotide sequence ID" value="NZ_SOCP01000032.1"/>
</dbReference>
<dbReference type="PANTHER" id="PTHR48106:SF13">
    <property type="entry name" value="QUINONE OXIDOREDUCTASE-RELATED"/>
    <property type="match status" value="1"/>
</dbReference>
<dbReference type="Gene3D" id="3.40.50.720">
    <property type="entry name" value="NAD(P)-binding Rossmann-like Domain"/>
    <property type="match status" value="1"/>
</dbReference>
<dbReference type="Pfam" id="PF00107">
    <property type="entry name" value="ADH_zinc_N"/>
    <property type="match status" value="1"/>
</dbReference>
<dbReference type="GO" id="GO:0003960">
    <property type="term" value="F:quinone reductase (NADPH) activity"/>
    <property type="evidence" value="ECO:0007669"/>
    <property type="project" value="TreeGrafter"/>
</dbReference>
<reference evidence="4 5" key="1">
    <citation type="submission" date="2019-03" db="EMBL/GenBank/DDBJ databases">
        <title>Genomic Encyclopedia of Archaeal and Bacterial Type Strains, Phase II (KMG-II): from individual species to whole genera.</title>
        <authorList>
            <person name="Goeker M."/>
        </authorList>
    </citation>
    <scope>NUCLEOTIDE SEQUENCE [LARGE SCALE GENOMIC DNA]</scope>
    <source>
        <strain evidence="4 5">DSM 45499</strain>
    </source>
</reference>
<dbReference type="InterPro" id="IPR011032">
    <property type="entry name" value="GroES-like_sf"/>
</dbReference>
<dbReference type="AlphaFoldDB" id="A0A4R7UQ31"/>
<evidence type="ECO:0000256" key="2">
    <source>
        <dbReference type="ARBA" id="ARBA00023002"/>
    </source>
</evidence>
<evidence type="ECO:0000259" key="3">
    <source>
        <dbReference type="SMART" id="SM00829"/>
    </source>
</evidence>
<dbReference type="Proteomes" id="UP000294927">
    <property type="component" value="Unassembled WGS sequence"/>
</dbReference>
<dbReference type="InterPro" id="IPR020843">
    <property type="entry name" value="ER"/>
</dbReference>
<dbReference type="GO" id="GO:0035925">
    <property type="term" value="F:mRNA 3'-UTR AU-rich region binding"/>
    <property type="evidence" value="ECO:0007669"/>
    <property type="project" value="TreeGrafter"/>
</dbReference>
<name>A0A4R7UQ31_9PSEU</name>
<organism evidence="4 5">
    <name type="scientific">Actinophytocola oryzae</name>
    <dbReference type="NCBI Taxonomy" id="502181"/>
    <lineage>
        <taxon>Bacteria</taxon>
        <taxon>Bacillati</taxon>
        <taxon>Actinomycetota</taxon>
        <taxon>Actinomycetes</taxon>
        <taxon>Pseudonocardiales</taxon>
        <taxon>Pseudonocardiaceae</taxon>
    </lineage>
</organism>
<keyword evidence="1" id="KW-0521">NADP</keyword>
<dbReference type="Gene3D" id="3.90.180.10">
    <property type="entry name" value="Medium-chain alcohol dehydrogenases, catalytic domain"/>
    <property type="match status" value="1"/>
</dbReference>
<evidence type="ECO:0000256" key="1">
    <source>
        <dbReference type="ARBA" id="ARBA00022857"/>
    </source>
</evidence>
<keyword evidence="2" id="KW-0560">Oxidoreductase</keyword>
<proteinExistence type="predicted"/>
<accession>A0A4R7UQ31</accession>
<dbReference type="GO" id="GO:0070402">
    <property type="term" value="F:NADPH binding"/>
    <property type="evidence" value="ECO:0007669"/>
    <property type="project" value="TreeGrafter"/>
</dbReference>
<dbReference type="GO" id="GO:0005829">
    <property type="term" value="C:cytosol"/>
    <property type="evidence" value="ECO:0007669"/>
    <property type="project" value="TreeGrafter"/>
</dbReference>
<protein>
    <submittedName>
        <fullName evidence="4">NADPH2:quinone reductase</fullName>
    </submittedName>
</protein>
<comment type="caution">
    <text evidence="4">The sequence shown here is derived from an EMBL/GenBank/DDBJ whole genome shotgun (WGS) entry which is preliminary data.</text>
</comment>
<feature type="domain" description="Enoyl reductase (ER)" evidence="3">
    <location>
        <begin position="10"/>
        <end position="323"/>
    </location>
</feature>
<dbReference type="EMBL" id="SOCP01000032">
    <property type="protein sequence ID" value="TDV36089.1"/>
    <property type="molecule type" value="Genomic_DNA"/>
</dbReference>
<dbReference type="Pfam" id="PF08240">
    <property type="entry name" value="ADH_N"/>
    <property type="match status" value="1"/>
</dbReference>
<dbReference type="SUPFAM" id="SSF51735">
    <property type="entry name" value="NAD(P)-binding Rossmann-fold domains"/>
    <property type="match status" value="1"/>
</dbReference>
<evidence type="ECO:0000313" key="4">
    <source>
        <dbReference type="EMBL" id="TDV36089.1"/>
    </source>
</evidence>
<dbReference type="SUPFAM" id="SSF50129">
    <property type="entry name" value="GroES-like"/>
    <property type="match status" value="1"/>
</dbReference>
<sequence length="325" mass="33718">MRRVRYHEYGGPEVLKVEEVDIPTPGDGQVLVRAEAIGANFVDTKFRRGPSAGTVFQRPLPGSPTGDVVGTVEAVGPGVDPAVVGRRVAALVDPDAFADFAVADAAWLAEVPAGVDEGSASMLSSAAPVALRVLRAGQLAAGQTVLVHAAAGAIGHLAVQLARLEGAGTVIATAGSAEKLAFARQLGADVAIDYTQEDWAEQVREAAPGGVDLVLDSIGGEMPVHSLELLAPFGRVVVYGVASGSLGAVPVRYLVQLRSVTGFSLLAWREAAPKQAADEVAELAELFASGRLKTTVHTRLPLTEAATAHRILEAREQLGRVLLIP</sequence>
<dbReference type="OrthoDB" id="9805883at2"/>